<dbReference type="Proteomes" id="UP000576225">
    <property type="component" value="Unassembled WGS sequence"/>
</dbReference>
<dbReference type="EMBL" id="JABAEW010000137">
    <property type="protein sequence ID" value="NMD89458.1"/>
    <property type="molecule type" value="Genomic_DNA"/>
</dbReference>
<dbReference type="RefSeq" id="WP_168964338.1">
    <property type="nucleotide sequence ID" value="NZ_JABAEW010000137.1"/>
</dbReference>
<evidence type="ECO:0000313" key="1">
    <source>
        <dbReference type="EMBL" id="NMD89458.1"/>
    </source>
</evidence>
<protein>
    <submittedName>
        <fullName evidence="1">Uncharacterized protein</fullName>
    </submittedName>
</protein>
<sequence length="415" mass="47073">MGLTGHILTMAQKTPGASIPITSYRQNICLSEKMPFEKVAEDFSKLKLTLLNCDWEQSAKIIQMSRVNERLSNQLYQQNTNPLSGPTRLGNYNVSISDVPQALTVLCHFPFTYSFSESLMVSQVNQGGNYLAVTLPRLQHTPFYFLRLLIYDETITEYGYDEYGFQKSEYLMAEKLASEYGYTGSWGGDYPEIMAGGFLASPYLLAEHSEYGRLFYIYDCRGKISCLFEMIPVGESVLVFPHSYRTRRNFSEPVKVYFQQNANVSIWGVDKICNPAAEHVILYHNPGIMRLKFPNASVATGCILGGLDSIPYVSCEGLHKKQNHILISENTFDLAFALNLAVAMKRQGVPVVRFMKMEAANRCETDYNWDGIMYPATQLSDMQIQKITPAELRLLAESNGVQIPENFVNYFEQVY</sequence>
<dbReference type="AlphaFoldDB" id="A0A848B1Q0"/>
<accession>A0A848B1Q0</accession>
<organism evidence="1 2">
    <name type="scientific">Victivallis vadensis</name>
    <dbReference type="NCBI Taxonomy" id="172901"/>
    <lineage>
        <taxon>Bacteria</taxon>
        <taxon>Pseudomonadati</taxon>
        <taxon>Lentisphaerota</taxon>
        <taxon>Lentisphaeria</taxon>
        <taxon>Victivallales</taxon>
        <taxon>Victivallaceae</taxon>
        <taxon>Victivallis</taxon>
    </lineage>
</organism>
<proteinExistence type="predicted"/>
<reference evidence="1 2" key="1">
    <citation type="submission" date="2020-04" db="EMBL/GenBank/DDBJ databases">
        <authorList>
            <person name="Hitch T.C.A."/>
            <person name="Wylensek D."/>
            <person name="Clavel T."/>
        </authorList>
    </citation>
    <scope>NUCLEOTIDE SEQUENCE [LARGE SCALE GENOMIC DNA]</scope>
    <source>
        <strain evidence="1 2">COR2-253-APC-1A</strain>
    </source>
</reference>
<comment type="caution">
    <text evidence="1">The sequence shown here is derived from an EMBL/GenBank/DDBJ whole genome shotgun (WGS) entry which is preliminary data.</text>
</comment>
<name>A0A848B1Q0_9BACT</name>
<gene>
    <name evidence="1" type="ORF">HF882_23030</name>
</gene>
<evidence type="ECO:0000313" key="2">
    <source>
        <dbReference type="Proteomes" id="UP000576225"/>
    </source>
</evidence>